<proteinExistence type="predicted"/>
<dbReference type="InterPro" id="IPR050148">
    <property type="entry name" value="Terpene_synthase-like"/>
</dbReference>
<evidence type="ECO:0000259" key="2">
    <source>
        <dbReference type="Pfam" id="PF03936"/>
    </source>
</evidence>
<dbReference type="SUPFAM" id="SSF48576">
    <property type="entry name" value="Terpenoid synthases"/>
    <property type="match status" value="1"/>
</dbReference>
<dbReference type="GO" id="GO:0016114">
    <property type="term" value="P:terpenoid biosynthetic process"/>
    <property type="evidence" value="ECO:0007669"/>
    <property type="project" value="InterPro"/>
</dbReference>
<comment type="caution">
    <text evidence="3">The sequence shown here is derived from an EMBL/GenBank/DDBJ whole genome shotgun (WGS) entry which is preliminary data.</text>
</comment>
<dbReference type="Proteomes" id="UP000324897">
    <property type="component" value="Chromosome 7"/>
</dbReference>
<feature type="domain" description="Terpene synthase metal-binding" evidence="2">
    <location>
        <begin position="3"/>
        <end position="93"/>
    </location>
</feature>
<name>A0A5J9U9T4_9POAL</name>
<reference evidence="3 4" key="1">
    <citation type="journal article" date="2019" name="Sci. Rep.">
        <title>A high-quality genome of Eragrostis curvula grass provides insights into Poaceae evolution and supports new strategies to enhance forage quality.</title>
        <authorList>
            <person name="Carballo J."/>
            <person name="Santos B.A.C.M."/>
            <person name="Zappacosta D."/>
            <person name="Garbus I."/>
            <person name="Selva J.P."/>
            <person name="Gallo C.A."/>
            <person name="Diaz A."/>
            <person name="Albertini E."/>
            <person name="Caccamo M."/>
            <person name="Echenique V."/>
        </authorList>
    </citation>
    <scope>NUCLEOTIDE SEQUENCE [LARGE SCALE GENOMIC DNA]</scope>
    <source>
        <strain evidence="4">cv. Victoria</strain>
        <tissue evidence="3">Leaf</tissue>
    </source>
</reference>
<dbReference type="AlphaFoldDB" id="A0A5J9U9T4"/>
<evidence type="ECO:0000313" key="3">
    <source>
        <dbReference type="EMBL" id="TVU20492.1"/>
    </source>
</evidence>
<dbReference type="GO" id="GO:0010333">
    <property type="term" value="F:terpene synthase activity"/>
    <property type="evidence" value="ECO:0007669"/>
    <property type="project" value="InterPro"/>
</dbReference>
<dbReference type="PANTHER" id="PTHR31225">
    <property type="entry name" value="OS04G0344100 PROTEIN-RELATED"/>
    <property type="match status" value="1"/>
</dbReference>
<dbReference type="GO" id="GO:0000287">
    <property type="term" value="F:magnesium ion binding"/>
    <property type="evidence" value="ECO:0007669"/>
    <property type="project" value="InterPro"/>
</dbReference>
<dbReference type="PANTHER" id="PTHR31225:SF216">
    <property type="entry name" value="TERPENE SYNTHASE"/>
    <property type="match status" value="1"/>
</dbReference>
<evidence type="ECO:0000313" key="4">
    <source>
        <dbReference type="Proteomes" id="UP000324897"/>
    </source>
</evidence>
<organism evidence="3 4">
    <name type="scientific">Eragrostis curvula</name>
    <name type="common">weeping love grass</name>
    <dbReference type="NCBI Taxonomy" id="38414"/>
    <lineage>
        <taxon>Eukaryota</taxon>
        <taxon>Viridiplantae</taxon>
        <taxon>Streptophyta</taxon>
        <taxon>Embryophyta</taxon>
        <taxon>Tracheophyta</taxon>
        <taxon>Spermatophyta</taxon>
        <taxon>Magnoliopsida</taxon>
        <taxon>Liliopsida</taxon>
        <taxon>Poales</taxon>
        <taxon>Poaceae</taxon>
        <taxon>PACMAD clade</taxon>
        <taxon>Chloridoideae</taxon>
        <taxon>Eragrostideae</taxon>
        <taxon>Eragrostidinae</taxon>
        <taxon>Eragrostis</taxon>
    </lineage>
</organism>
<dbReference type="Gene3D" id="1.10.600.10">
    <property type="entry name" value="Farnesyl Diphosphate Synthase"/>
    <property type="match status" value="1"/>
</dbReference>
<sequence>MGQYIRERPVECYFWALSIFYEPHYAKGRMMFAKLIKLMSLFDDIFDSYGTVEELHQFNKAMQRWDKEGAEQVGKCYSYVLSCFSKTLDECVADAGASPVGIDCTRETLYTHAIDLTFVEL</sequence>
<feature type="non-terminal residue" evidence="3">
    <location>
        <position position="1"/>
    </location>
</feature>
<gene>
    <name evidence="3" type="ORF">EJB05_36701</name>
</gene>
<keyword evidence="1" id="KW-0479">Metal-binding</keyword>
<dbReference type="Gramene" id="TVU20492">
    <property type="protein sequence ID" value="TVU20492"/>
    <property type="gene ID" value="EJB05_36701"/>
</dbReference>
<dbReference type="InterPro" id="IPR008949">
    <property type="entry name" value="Isoprenoid_synthase_dom_sf"/>
</dbReference>
<dbReference type="OrthoDB" id="786107at2759"/>
<accession>A0A5J9U9T4</accession>
<protein>
    <recommendedName>
        <fullName evidence="2">Terpene synthase metal-binding domain-containing protein</fullName>
    </recommendedName>
</protein>
<dbReference type="InterPro" id="IPR005630">
    <property type="entry name" value="Terpene_synthase_metal-bd"/>
</dbReference>
<dbReference type="Pfam" id="PF03936">
    <property type="entry name" value="Terpene_synth_C"/>
    <property type="match status" value="1"/>
</dbReference>
<dbReference type="EMBL" id="RWGY01000029">
    <property type="protein sequence ID" value="TVU20492.1"/>
    <property type="molecule type" value="Genomic_DNA"/>
</dbReference>
<evidence type="ECO:0000256" key="1">
    <source>
        <dbReference type="ARBA" id="ARBA00022723"/>
    </source>
</evidence>
<keyword evidence="4" id="KW-1185">Reference proteome</keyword>